<reference evidence="1" key="1">
    <citation type="journal article" date="2020" name="ISME J.">
        <title>Gammaproteobacteria mediating utilization of methyl-, sulfur- and petroleum organic compounds in deep ocean hydrothermal plumes.</title>
        <authorList>
            <person name="Zhou Z."/>
            <person name="Liu Y."/>
            <person name="Pan J."/>
            <person name="Cron B.R."/>
            <person name="Toner B.M."/>
            <person name="Anantharaman K."/>
            <person name="Breier J.A."/>
            <person name="Dick G.J."/>
            <person name="Li M."/>
        </authorList>
    </citation>
    <scope>NUCLEOTIDE SEQUENCE</scope>
    <source>
        <strain evidence="1">SZUA-1453</strain>
        <strain evidence="2">SZUA-1471</strain>
    </source>
</reference>
<dbReference type="AlphaFoldDB" id="A0A833E074"/>
<gene>
    <name evidence="1" type="ORF">EYH15_05010</name>
    <name evidence="2" type="ORF">EYH21_00225</name>
</gene>
<dbReference type="PIRSF" id="PIRSF037053">
    <property type="entry name" value="UCP037053"/>
    <property type="match status" value="1"/>
</dbReference>
<sequence length="93" mass="10866">MTPVLDVRGREISIGSYVRYINTGTTGIVRDILEREGRIWVLLDNDLMYRPDKLEVIQYREKRERKGKEEIEDILDREKVEEIESNIDPCGAG</sequence>
<protein>
    <submittedName>
        <fullName evidence="1">DUF2098 domain-containing protein</fullName>
    </submittedName>
</protein>
<dbReference type="Pfam" id="PF09871">
    <property type="entry name" value="DUF2098"/>
    <property type="match status" value="1"/>
</dbReference>
<dbReference type="EMBL" id="DQUI01000084">
    <property type="protein sequence ID" value="HIP84829.1"/>
    <property type="molecule type" value="Genomic_DNA"/>
</dbReference>
<dbReference type="Proteomes" id="UP000618343">
    <property type="component" value="Unassembled WGS sequence"/>
</dbReference>
<evidence type="ECO:0000313" key="1">
    <source>
        <dbReference type="EMBL" id="HIP84829.1"/>
    </source>
</evidence>
<accession>A0A833E074</accession>
<comment type="caution">
    <text evidence="1">The sequence shown here is derived from an EMBL/GenBank/DDBJ whole genome shotgun (WGS) entry which is preliminary data.</text>
</comment>
<name>A0A833E074_9EURY</name>
<evidence type="ECO:0000313" key="3">
    <source>
        <dbReference type="Proteomes" id="UP000643554"/>
    </source>
</evidence>
<proteinExistence type="predicted"/>
<organism evidence="1 3">
    <name type="scientific">Methanothermococcus okinawensis</name>
    <dbReference type="NCBI Taxonomy" id="155863"/>
    <lineage>
        <taxon>Archaea</taxon>
        <taxon>Methanobacteriati</taxon>
        <taxon>Methanobacteriota</taxon>
        <taxon>Methanomada group</taxon>
        <taxon>Methanococci</taxon>
        <taxon>Methanococcales</taxon>
        <taxon>Methanococcaceae</taxon>
        <taxon>Methanothermococcus</taxon>
    </lineage>
</organism>
<dbReference type="Proteomes" id="UP000643554">
    <property type="component" value="Unassembled WGS sequence"/>
</dbReference>
<dbReference type="EMBL" id="DQUO01000001">
    <property type="protein sequence ID" value="HIP90717.1"/>
    <property type="molecule type" value="Genomic_DNA"/>
</dbReference>
<dbReference type="InterPro" id="IPR017099">
    <property type="entry name" value="UCP037053"/>
</dbReference>
<dbReference type="InterPro" id="IPR019209">
    <property type="entry name" value="DUF2098"/>
</dbReference>
<evidence type="ECO:0000313" key="2">
    <source>
        <dbReference type="EMBL" id="HIP90717.1"/>
    </source>
</evidence>